<dbReference type="AlphaFoldDB" id="A0A081P0M3"/>
<gene>
    <name evidence="1" type="ORF">ET33_11190</name>
</gene>
<evidence type="ECO:0000313" key="2">
    <source>
        <dbReference type="Proteomes" id="UP000028123"/>
    </source>
</evidence>
<reference evidence="1 2" key="1">
    <citation type="submission" date="2014-06" db="EMBL/GenBank/DDBJ databases">
        <title>Draft genome sequence of Paenibacillus sp. MSt1.</title>
        <authorList>
            <person name="Aw Y.K."/>
            <person name="Ong K.S."/>
            <person name="Gan H.M."/>
            <person name="Lee S.M."/>
        </authorList>
    </citation>
    <scope>NUCLEOTIDE SEQUENCE [LARGE SCALE GENOMIC DNA]</scope>
    <source>
        <strain evidence="1 2">MSt1</strain>
    </source>
</reference>
<sequence length="252" mass="29272">MFDYKLKFINRSGKDSTFALLIYVDFQQIEYITDISNEKKLVHNFDVKNEQHIFIPVKFQTQTLAPGNHVITFSVLAGSDKHAGNMKISVDSYGITGRYNLYIGKERELVNNKPKLEGRTETFKANNFSGFLINQDFEQLDRYKIPNYLIKAKAREKIKFALRAGGEDSEEYVAWITMDWKQVNIQDITNYWYFKLPRDKIAYKEIEITAPSEKGDYEITGFLAANPWKNLNDGVPQAINTTSSYRFTLRVE</sequence>
<dbReference type="Proteomes" id="UP000028123">
    <property type="component" value="Unassembled WGS sequence"/>
</dbReference>
<keyword evidence="2" id="KW-1185">Reference proteome</keyword>
<proteinExistence type="predicted"/>
<name>A0A081P0M3_9BACL</name>
<dbReference type="EMBL" id="JNVM01000017">
    <property type="protein sequence ID" value="KEQ24246.1"/>
    <property type="molecule type" value="Genomic_DNA"/>
</dbReference>
<evidence type="ECO:0000313" key="1">
    <source>
        <dbReference type="EMBL" id="KEQ24246.1"/>
    </source>
</evidence>
<comment type="caution">
    <text evidence="1">The sequence shown here is derived from an EMBL/GenBank/DDBJ whole genome shotgun (WGS) entry which is preliminary data.</text>
</comment>
<protein>
    <submittedName>
        <fullName evidence="1">Uncharacterized protein</fullName>
    </submittedName>
</protein>
<dbReference type="eggNOG" id="ENOG503088J">
    <property type="taxonomic scope" value="Bacteria"/>
</dbReference>
<accession>A0A081P0M3</accession>
<organism evidence="1 2">
    <name type="scientific">Paenibacillus tyrfis</name>
    <dbReference type="NCBI Taxonomy" id="1501230"/>
    <lineage>
        <taxon>Bacteria</taxon>
        <taxon>Bacillati</taxon>
        <taxon>Bacillota</taxon>
        <taxon>Bacilli</taxon>
        <taxon>Bacillales</taxon>
        <taxon>Paenibacillaceae</taxon>
        <taxon>Paenibacillus</taxon>
    </lineage>
</organism>